<accession>A0A1A8I035</accession>
<gene>
    <name evidence="1" type="primary">SEBOX</name>
</gene>
<feature type="non-terminal residue" evidence="1">
    <location>
        <position position="50"/>
    </location>
</feature>
<organism evidence="1">
    <name type="scientific">Nothobranchius kuhntae</name>
    <name type="common">Beira killifish</name>
    <dbReference type="NCBI Taxonomy" id="321403"/>
    <lineage>
        <taxon>Eukaryota</taxon>
        <taxon>Metazoa</taxon>
        <taxon>Chordata</taxon>
        <taxon>Craniata</taxon>
        <taxon>Vertebrata</taxon>
        <taxon>Euteleostomi</taxon>
        <taxon>Actinopterygii</taxon>
        <taxon>Neopterygii</taxon>
        <taxon>Teleostei</taxon>
        <taxon>Neoteleostei</taxon>
        <taxon>Acanthomorphata</taxon>
        <taxon>Ovalentaria</taxon>
        <taxon>Atherinomorphae</taxon>
        <taxon>Cyprinodontiformes</taxon>
        <taxon>Nothobranchiidae</taxon>
        <taxon>Nothobranchius</taxon>
    </lineage>
</organism>
<evidence type="ECO:0000313" key="1">
    <source>
        <dbReference type="EMBL" id="SBQ90230.1"/>
    </source>
</evidence>
<protein>
    <submittedName>
        <fullName evidence="1">SEBOX homeobox</fullName>
    </submittedName>
</protein>
<name>A0A1A8I035_NOTKU</name>
<reference evidence="1" key="1">
    <citation type="submission" date="2016-05" db="EMBL/GenBank/DDBJ databases">
        <authorList>
            <person name="Lavstsen T."/>
            <person name="Jespersen J.S."/>
        </authorList>
    </citation>
    <scope>NUCLEOTIDE SEQUENCE</scope>
    <source>
        <tissue evidence="1">Brain</tissue>
    </source>
</reference>
<dbReference type="EMBL" id="HAED01004200">
    <property type="protein sequence ID" value="SBQ90230.1"/>
    <property type="molecule type" value="Transcribed_RNA"/>
</dbReference>
<sequence length="50" mass="5387">DVIHLMSFIAALCGCLSDSGRQVFMLLLCDVSVCEMVEARALQSRTSAPV</sequence>
<dbReference type="GO" id="GO:0003677">
    <property type="term" value="F:DNA binding"/>
    <property type="evidence" value="ECO:0007669"/>
    <property type="project" value="UniProtKB-KW"/>
</dbReference>
<feature type="non-terminal residue" evidence="1">
    <location>
        <position position="1"/>
    </location>
</feature>
<keyword evidence="1" id="KW-0238">DNA-binding</keyword>
<dbReference type="AlphaFoldDB" id="A0A1A8I035"/>
<reference evidence="1" key="2">
    <citation type="submission" date="2016-06" db="EMBL/GenBank/DDBJ databases">
        <title>The genome of a short-lived fish provides insights into sex chromosome evolution and the genetic control of aging.</title>
        <authorList>
            <person name="Reichwald K."/>
            <person name="Felder M."/>
            <person name="Petzold A."/>
            <person name="Koch P."/>
            <person name="Groth M."/>
            <person name="Platzer M."/>
        </authorList>
    </citation>
    <scope>NUCLEOTIDE SEQUENCE</scope>
    <source>
        <tissue evidence="1">Brain</tissue>
    </source>
</reference>
<proteinExistence type="predicted"/>
<keyword evidence="1" id="KW-0371">Homeobox</keyword>